<evidence type="ECO:0000256" key="4">
    <source>
        <dbReference type="ARBA" id="ARBA00048983"/>
    </source>
</evidence>
<dbReference type="FunFam" id="3.40.50.360:FF:000001">
    <property type="entry name" value="NAD(P)H dehydrogenase (Quinone) FQR1-like"/>
    <property type="match status" value="1"/>
</dbReference>
<dbReference type="SUPFAM" id="SSF52218">
    <property type="entry name" value="Flavoproteins"/>
    <property type="match status" value="1"/>
</dbReference>
<gene>
    <name evidence="6" type="ORF">WJX72_004601</name>
</gene>
<dbReference type="PROSITE" id="PS50902">
    <property type="entry name" value="FLAVODOXIN_LIKE"/>
    <property type="match status" value="1"/>
</dbReference>
<dbReference type="Gene3D" id="3.40.50.360">
    <property type="match status" value="1"/>
</dbReference>
<sequence>MSKPVVYIIFYSTYGHVYRLAQEEAKGAESEGVEVKLFQVPELLPEEVLGKMHAPPKPAVPIIDVHTLPNADGFLFGFPTRYGAPAAQFKSFFDATGSLWQSGALFGKPAGCFTSTASLGGGQEVTIANSLSNLVHHGMIYVPIGYAAGEFLFDLSEVRGGTPWGAGTFAGPTGQRQPTENELKLAHFQGASFAKVVKALHAAKTAAA</sequence>
<comment type="catalytic activity">
    <reaction evidence="3">
        <text>a quinone + NADH + H(+) = a quinol + NAD(+)</text>
        <dbReference type="Rhea" id="RHEA:46160"/>
        <dbReference type="ChEBI" id="CHEBI:15378"/>
        <dbReference type="ChEBI" id="CHEBI:24646"/>
        <dbReference type="ChEBI" id="CHEBI:57540"/>
        <dbReference type="ChEBI" id="CHEBI:57945"/>
        <dbReference type="ChEBI" id="CHEBI:132124"/>
        <dbReference type="EC" id="1.6.5.2"/>
    </reaction>
</comment>
<dbReference type="Pfam" id="PF03358">
    <property type="entry name" value="FMN_red"/>
    <property type="match status" value="1"/>
</dbReference>
<comment type="similarity">
    <text evidence="1">Belongs to the WrbA family.</text>
</comment>
<dbReference type="InterPro" id="IPR008254">
    <property type="entry name" value="Flavodoxin/NO_synth"/>
</dbReference>
<evidence type="ECO:0000313" key="6">
    <source>
        <dbReference type="EMBL" id="KAK9806181.1"/>
    </source>
</evidence>
<dbReference type="InterPro" id="IPR005025">
    <property type="entry name" value="FMN_Rdtase-like_dom"/>
</dbReference>
<proteinExistence type="inferred from homology"/>
<evidence type="ECO:0000256" key="2">
    <source>
        <dbReference type="ARBA" id="ARBA00012648"/>
    </source>
</evidence>
<organism evidence="6 7">
    <name type="scientific">[Myrmecia] bisecta</name>
    <dbReference type="NCBI Taxonomy" id="41462"/>
    <lineage>
        <taxon>Eukaryota</taxon>
        <taxon>Viridiplantae</taxon>
        <taxon>Chlorophyta</taxon>
        <taxon>core chlorophytes</taxon>
        <taxon>Trebouxiophyceae</taxon>
        <taxon>Trebouxiales</taxon>
        <taxon>Trebouxiaceae</taxon>
        <taxon>Myrmecia</taxon>
    </lineage>
</organism>
<evidence type="ECO:0000259" key="5">
    <source>
        <dbReference type="PROSITE" id="PS50902"/>
    </source>
</evidence>
<dbReference type="GO" id="GO:0016020">
    <property type="term" value="C:membrane"/>
    <property type="evidence" value="ECO:0007669"/>
    <property type="project" value="TreeGrafter"/>
</dbReference>
<protein>
    <recommendedName>
        <fullName evidence="2">NAD(P)H dehydrogenase (quinone)</fullName>
        <ecNumber evidence="2">1.6.5.2</ecNumber>
    </recommendedName>
</protein>
<evidence type="ECO:0000313" key="7">
    <source>
        <dbReference type="Proteomes" id="UP001489004"/>
    </source>
</evidence>
<dbReference type="InterPro" id="IPR010089">
    <property type="entry name" value="Flavoprotein_WrbA-like"/>
</dbReference>
<keyword evidence="7" id="KW-1185">Reference proteome</keyword>
<dbReference type="EMBL" id="JALJOR010000014">
    <property type="protein sequence ID" value="KAK9806181.1"/>
    <property type="molecule type" value="Genomic_DNA"/>
</dbReference>
<dbReference type="GO" id="GO:0010181">
    <property type="term" value="F:FMN binding"/>
    <property type="evidence" value="ECO:0007669"/>
    <property type="project" value="InterPro"/>
</dbReference>
<feature type="domain" description="Flavodoxin-like" evidence="5">
    <location>
        <begin position="6"/>
        <end position="193"/>
    </location>
</feature>
<reference evidence="6 7" key="1">
    <citation type="journal article" date="2024" name="Nat. Commun.">
        <title>Phylogenomics reveals the evolutionary origins of lichenization in chlorophyte algae.</title>
        <authorList>
            <person name="Puginier C."/>
            <person name="Libourel C."/>
            <person name="Otte J."/>
            <person name="Skaloud P."/>
            <person name="Haon M."/>
            <person name="Grisel S."/>
            <person name="Petersen M."/>
            <person name="Berrin J.G."/>
            <person name="Delaux P.M."/>
            <person name="Dal Grande F."/>
            <person name="Keller J."/>
        </authorList>
    </citation>
    <scope>NUCLEOTIDE SEQUENCE [LARGE SCALE GENOMIC DNA]</scope>
    <source>
        <strain evidence="6 7">SAG 2043</strain>
    </source>
</reference>
<dbReference type="GO" id="GO:0003955">
    <property type="term" value="F:NAD(P)H dehydrogenase (quinone) activity"/>
    <property type="evidence" value="ECO:0007669"/>
    <property type="project" value="UniProtKB-EC"/>
</dbReference>
<evidence type="ECO:0000256" key="1">
    <source>
        <dbReference type="ARBA" id="ARBA00006961"/>
    </source>
</evidence>
<dbReference type="PANTHER" id="PTHR30546">
    <property type="entry name" value="FLAVODOXIN-RELATED PROTEIN WRBA-RELATED"/>
    <property type="match status" value="1"/>
</dbReference>
<evidence type="ECO:0000256" key="3">
    <source>
        <dbReference type="ARBA" id="ARBA00047678"/>
    </source>
</evidence>
<dbReference type="PANTHER" id="PTHR30546:SF23">
    <property type="entry name" value="FLAVOPROTEIN-LIKE PROTEIN YCP4-RELATED"/>
    <property type="match status" value="1"/>
</dbReference>
<dbReference type="NCBIfam" id="TIGR01755">
    <property type="entry name" value="flav_wrbA"/>
    <property type="match status" value="1"/>
</dbReference>
<dbReference type="InterPro" id="IPR029039">
    <property type="entry name" value="Flavoprotein-like_sf"/>
</dbReference>
<dbReference type="Proteomes" id="UP001489004">
    <property type="component" value="Unassembled WGS sequence"/>
</dbReference>
<accession>A0AAW1P9N8</accession>
<name>A0AAW1P9N8_9CHLO</name>
<dbReference type="NCBIfam" id="NF002999">
    <property type="entry name" value="PRK03767.1"/>
    <property type="match status" value="1"/>
</dbReference>
<dbReference type="EC" id="1.6.5.2" evidence="2"/>
<comment type="catalytic activity">
    <reaction evidence="4">
        <text>a quinone + NADPH + H(+) = a quinol + NADP(+)</text>
        <dbReference type="Rhea" id="RHEA:46164"/>
        <dbReference type="ChEBI" id="CHEBI:15378"/>
        <dbReference type="ChEBI" id="CHEBI:24646"/>
        <dbReference type="ChEBI" id="CHEBI:57783"/>
        <dbReference type="ChEBI" id="CHEBI:58349"/>
        <dbReference type="ChEBI" id="CHEBI:132124"/>
        <dbReference type="EC" id="1.6.5.2"/>
    </reaction>
</comment>
<dbReference type="AlphaFoldDB" id="A0AAW1P9N8"/>
<comment type="caution">
    <text evidence="6">The sequence shown here is derived from an EMBL/GenBank/DDBJ whole genome shotgun (WGS) entry which is preliminary data.</text>
</comment>